<gene>
    <name evidence="1" type="ORF">BDY21DRAFT_124396</name>
</gene>
<evidence type="ECO:0000313" key="2">
    <source>
        <dbReference type="Proteomes" id="UP000799766"/>
    </source>
</evidence>
<accession>A0A6A6NNR4</accession>
<proteinExistence type="predicted"/>
<dbReference type="AlphaFoldDB" id="A0A6A6NNR4"/>
<keyword evidence="2" id="KW-1185">Reference proteome</keyword>
<reference evidence="1" key="1">
    <citation type="journal article" date="2020" name="Stud. Mycol.">
        <title>101 Dothideomycetes genomes: a test case for predicting lifestyles and emergence of pathogens.</title>
        <authorList>
            <person name="Haridas S."/>
            <person name="Albert R."/>
            <person name="Binder M."/>
            <person name="Bloem J."/>
            <person name="Labutti K."/>
            <person name="Salamov A."/>
            <person name="Andreopoulos B."/>
            <person name="Baker S."/>
            <person name="Barry K."/>
            <person name="Bills G."/>
            <person name="Bluhm B."/>
            <person name="Cannon C."/>
            <person name="Castanera R."/>
            <person name="Culley D."/>
            <person name="Daum C."/>
            <person name="Ezra D."/>
            <person name="Gonzalez J."/>
            <person name="Henrissat B."/>
            <person name="Kuo A."/>
            <person name="Liang C."/>
            <person name="Lipzen A."/>
            <person name="Lutzoni F."/>
            <person name="Magnuson J."/>
            <person name="Mondo S."/>
            <person name="Nolan M."/>
            <person name="Ohm R."/>
            <person name="Pangilinan J."/>
            <person name="Park H.-J."/>
            <person name="Ramirez L."/>
            <person name="Alfaro M."/>
            <person name="Sun H."/>
            <person name="Tritt A."/>
            <person name="Yoshinaga Y."/>
            <person name="Zwiers L.-H."/>
            <person name="Turgeon B."/>
            <person name="Goodwin S."/>
            <person name="Spatafora J."/>
            <person name="Crous P."/>
            <person name="Grigoriev I."/>
        </authorList>
    </citation>
    <scope>NUCLEOTIDE SEQUENCE</scope>
    <source>
        <strain evidence="1">ATCC 16933</strain>
    </source>
</reference>
<sequence length="156" mass="16945">MADTAAHTAATKFVFSQVRDKSTGLVSLRSHALYRDRQDDPAAAAAEAASLGNEIRLVGFAPARGDDSAVCWRPSDSAIRRKAGAKFSHMRSDGPGLLRCLVPHSAPTLRFPSAFHFLFRRTVPSLLFAANLPFLSLSPRSLLFPINSTHHSYNGI</sequence>
<name>A0A6A6NNR4_9PEZI</name>
<protein>
    <submittedName>
        <fullName evidence="1">Uncharacterized protein</fullName>
    </submittedName>
</protein>
<evidence type="ECO:0000313" key="1">
    <source>
        <dbReference type="EMBL" id="KAF2453415.1"/>
    </source>
</evidence>
<organism evidence="1 2">
    <name type="scientific">Lineolata rhizophorae</name>
    <dbReference type="NCBI Taxonomy" id="578093"/>
    <lineage>
        <taxon>Eukaryota</taxon>
        <taxon>Fungi</taxon>
        <taxon>Dikarya</taxon>
        <taxon>Ascomycota</taxon>
        <taxon>Pezizomycotina</taxon>
        <taxon>Dothideomycetes</taxon>
        <taxon>Dothideomycetes incertae sedis</taxon>
        <taxon>Lineolatales</taxon>
        <taxon>Lineolataceae</taxon>
        <taxon>Lineolata</taxon>
    </lineage>
</organism>
<dbReference type="EMBL" id="MU001697">
    <property type="protein sequence ID" value="KAF2453415.1"/>
    <property type="molecule type" value="Genomic_DNA"/>
</dbReference>
<dbReference type="Proteomes" id="UP000799766">
    <property type="component" value="Unassembled WGS sequence"/>
</dbReference>